<proteinExistence type="predicted"/>
<gene>
    <name evidence="11" type="ORF">PV328_005784</name>
</gene>
<evidence type="ECO:0000313" key="11">
    <source>
        <dbReference type="EMBL" id="KAK0172470.1"/>
    </source>
</evidence>
<evidence type="ECO:0000256" key="8">
    <source>
        <dbReference type="ARBA" id="ARBA00023170"/>
    </source>
</evidence>
<dbReference type="GO" id="GO:0004984">
    <property type="term" value="F:olfactory receptor activity"/>
    <property type="evidence" value="ECO:0007669"/>
    <property type="project" value="InterPro"/>
</dbReference>
<name>A0AA39FMP7_9HYME</name>
<protein>
    <submittedName>
        <fullName evidence="11">Uncharacterized protein</fullName>
    </submittedName>
</protein>
<keyword evidence="9" id="KW-0807">Transducer</keyword>
<keyword evidence="5" id="KW-0552">Olfaction</keyword>
<comment type="subcellular location">
    <subcellularLocation>
        <location evidence="1">Cell membrane</location>
        <topology evidence="1">Multi-pass membrane protein</topology>
    </subcellularLocation>
</comment>
<dbReference type="AlphaFoldDB" id="A0AA39FMP7"/>
<evidence type="ECO:0000256" key="3">
    <source>
        <dbReference type="ARBA" id="ARBA00022606"/>
    </source>
</evidence>
<accession>A0AA39FMP7</accession>
<dbReference type="Proteomes" id="UP001168990">
    <property type="component" value="Unassembled WGS sequence"/>
</dbReference>
<keyword evidence="4 10" id="KW-0812">Transmembrane</keyword>
<feature type="transmembrane region" description="Helical" evidence="10">
    <location>
        <begin position="12"/>
        <end position="33"/>
    </location>
</feature>
<evidence type="ECO:0000256" key="9">
    <source>
        <dbReference type="ARBA" id="ARBA00023224"/>
    </source>
</evidence>
<evidence type="ECO:0000313" key="12">
    <source>
        <dbReference type="Proteomes" id="UP001168990"/>
    </source>
</evidence>
<evidence type="ECO:0000256" key="10">
    <source>
        <dbReference type="SAM" id="Phobius"/>
    </source>
</evidence>
<reference evidence="11" key="2">
    <citation type="submission" date="2023-03" db="EMBL/GenBank/DDBJ databases">
        <authorList>
            <person name="Inwood S.N."/>
            <person name="Skelly J.G."/>
            <person name="Guhlin J."/>
            <person name="Harrop T.W.R."/>
            <person name="Goldson S.G."/>
            <person name="Dearden P.K."/>
        </authorList>
    </citation>
    <scope>NUCLEOTIDE SEQUENCE</scope>
    <source>
        <strain evidence="11">Irish</strain>
        <tissue evidence="11">Whole body</tissue>
    </source>
</reference>
<sequence>MKLQSKCKPITELVYVILFHIGASGNTLGRYFGNRGSNSLPYRIYLPYDYSTLFLYRFTVLLEFIIVFIDTHITAGFDSLFFGVMLQIISKINILKHRIQVSVATLAEMHDKESFHMVDYKKFENKFFMNWIKSHNAVIRVYNDSEFIFSKVMFVQYSTSALLICTIVYLISQMGIFTTKFMGNAGSLIALTGQIFIFCLSANQVTYEFADLRLGINNTDWFALSVSAKRNIVFMMVRTLKPVVFTSGYMVTLSLESFKSLMKVAYSMYSVLNN</sequence>
<keyword evidence="8" id="KW-0675">Receptor</keyword>
<keyword evidence="7 10" id="KW-0472">Membrane</keyword>
<evidence type="ECO:0000256" key="1">
    <source>
        <dbReference type="ARBA" id="ARBA00004651"/>
    </source>
</evidence>
<evidence type="ECO:0000256" key="6">
    <source>
        <dbReference type="ARBA" id="ARBA00022989"/>
    </source>
</evidence>
<keyword evidence="2" id="KW-1003">Cell membrane</keyword>
<evidence type="ECO:0000256" key="7">
    <source>
        <dbReference type="ARBA" id="ARBA00023136"/>
    </source>
</evidence>
<feature type="transmembrane region" description="Helical" evidence="10">
    <location>
        <begin position="154"/>
        <end position="172"/>
    </location>
</feature>
<organism evidence="11 12">
    <name type="scientific">Microctonus aethiopoides</name>
    <dbReference type="NCBI Taxonomy" id="144406"/>
    <lineage>
        <taxon>Eukaryota</taxon>
        <taxon>Metazoa</taxon>
        <taxon>Ecdysozoa</taxon>
        <taxon>Arthropoda</taxon>
        <taxon>Hexapoda</taxon>
        <taxon>Insecta</taxon>
        <taxon>Pterygota</taxon>
        <taxon>Neoptera</taxon>
        <taxon>Endopterygota</taxon>
        <taxon>Hymenoptera</taxon>
        <taxon>Apocrita</taxon>
        <taxon>Ichneumonoidea</taxon>
        <taxon>Braconidae</taxon>
        <taxon>Euphorinae</taxon>
        <taxon>Microctonus</taxon>
    </lineage>
</organism>
<dbReference type="PANTHER" id="PTHR21137">
    <property type="entry name" value="ODORANT RECEPTOR"/>
    <property type="match status" value="1"/>
</dbReference>
<keyword evidence="12" id="KW-1185">Reference proteome</keyword>
<comment type="caution">
    <text evidence="11">The sequence shown here is derived from an EMBL/GenBank/DDBJ whole genome shotgun (WGS) entry which is preliminary data.</text>
</comment>
<dbReference type="PANTHER" id="PTHR21137:SF35">
    <property type="entry name" value="ODORANT RECEPTOR 19A-RELATED"/>
    <property type="match status" value="1"/>
</dbReference>
<evidence type="ECO:0000256" key="2">
    <source>
        <dbReference type="ARBA" id="ARBA00022475"/>
    </source>
</evidence>
<keyword evidence="3" id="KW-0716">Sensory transduction</keyword>
<evidence type="ECO:0000256" key="4">
    <source>
        <dbReference type="ARBA" id="ARBA00022692"/>
    </source>
</evidence>
<dbReference type="Pfam" id="PF02949">
    <property type="entry name" value="7tm_6"/>
    <property type="match status" value="1"/>
</dbReference>
<dbReference type="InterPro" id="IPR004117">
    <property type="entry name" value="7tm6_olfct_rcpt"/>
</dbReference>
<dbReference type="GO" id="GO:0007165">
    <property type="term" value="P:signal transduction"/>
    <property type="evidence" value="ECO:0007669"/>
    <property type="project" value="UniProtKB-KW"/>
</dbReference>
<dbReference type="GO" id="GO:0005886">
    <property type="term" value="C:plasma membrane"/>
    <property type="evidence" value="ECO:0007669"/>
    <property type="project" value="UniProtKB-SubCell"/>
</dbReference>
<dbReference type="EMBL" id="JAQQBS010000002">
    <property type="protein sequence ID" value="KAK0172470.1"/>
    <property type="molecule type" value="Genomic_DNA"/>
</dbReference>
<dbReference type="GO" id="GO:0005549">
    <property type="term" value="F:odorant binding"/>
    <property type="evidence" value="ECO:0007669"/>
    <property type="project" value="InterPro"/>
</dbReference>
<feature type="transmembrane region" description="Helical" evidence="10">
    <location>
        <begin position="184"/>
        <end position="203"/>
    </location>
</feature>
<evidence type="ECO:0000256" key="5">
    <source>
        <dbReference type="ARBA" id="ARBA00022725"/>
    </source>
</evidence>
<keyword evidence="6 10" id="KW-1133">Transmembrane helix</keyword>
<feature type="transmembrane region" description="Helical" evidence="10">
    <location>
        <begin position="53"/>
        <end position="86"/>
    </location>
</feature>
<reference evidence="11" key="1">
    <citation type="journal article" date="2023" name="bioRxiv">
        <title>Scaffold-level genome assemblies of two parasitoid biocontrol wasps reveal the parthenogenesis mechanism and an associated novel virus.</title>
        <authorList>
            <person name="Inwood S."/>
            <person name="Skelly J."/>
            <person name="Guhlin J."/>
            <person name="Harrop T."/>
            <person name="Goldson S."/>
            <person name="Dearden P."/>
        </authorList>
    </citation>
    <scope>NUCLEOTIDE SEQUENCE</scope>
    <source>
        <strain evidence="11">Irish</strain>
        <tissue evidence="11">Whole body</tissue>
    </source>
</reference>